<accession>A0ABQ3V073</accession>
<sequence length="77" mass="8957">MGGMKSNDKQSHGLTGWFSSGAKRTYNLYELSYFTGNPPQFVSCRRSRGRSNSPKWTPFYAYKMSRCIFLKSIKEMR</sequence>
<dbReference type="Proteomes" id="UP000654345">
    <property type="component" value="Unassembled WGS sequence"/>
</dbReference>
<protein>
    <submittedName>
        <fullName evidence="1">Uncharacterized protein</fullName>
    </submittedName>
</protein>
<evidence type="ECO:0000313" key="1">
    <source>
        <dbReference type="EMBL" id="GHO58299.1"/>
    </source>
</evidence>
<reference evidence="1 2" key="1">
    <citation type="journal article" date="2021" name="Int. J. Syst. Evol. Microbiol.">
        <title>Reticulibacter mediterranei gen. nov., sp. nov., within the new family Reticulibacteraceae fam. nov., and Ktedonospora formicarum gen. nov., sp. nov., Ktedonobacter robiniae sp. nov., Dictyobacter formicarum sp. nov. and Dictyobacter arantiisoli sp. nov., belonging to the class Ktedonobacteria.</title>
        <authorList>
            <person name="Yabe S."/>
            <person name="Zheng Y."/>
            <person name="Wang C.M."/>
            <person name="Sakai Y."/>
            <person name="Abe K."/>
            <person name="Yokota A."/>
            <person name="Donadio S."/>
            <person name="Cavaletti L."/>
            <person name="Monciardini P."/>
        </authorList>
    </citation>
    <scope>NUCLEOTIDE SEQUENCE [LARGE SCALE GENOMIC DNA]</scope>
    <source>
        <strain evidence="1 2">SOSP1-30</strain>
    </source>
</reference>
<evidence type="ECO:0000313" key="2">
    <source>
        <dbReference type="Proteomes" id="UP000654345"/>
    </source>
</evidence>
<organism evidence="1 2">
    <name type="scientific">Ktedonobacter robiniae</name>
    <dbReference type="NCBI Taxonomy" id="2778365"/>
    <lineage>
        <taxon>Bacteria</taxon>
        <taxon>Bacillati</taxon>
        <taxon>Chloroflexota</taxon>
        <taxon>Ktedonobacteria</taxon>
        <taxon>Ktedonobacterales</taxon>
        <taxon>Ktedonobacteraceae</taxon>
        <taxon>Ktedonobacter</taxon>
    </lineage>
</organism>
<keyword evidence="2" id="KW-1185">Reference proteome</keyword>
<comment type="caution">
    <text evidence="1">The sequence shown here is derived from an EMBL/GenBank/DDBJ whole genome shotgun (WGS) entry which is preliminary data.</text>
</comment>
<dbReference type="EMBL" id="BNJG01000003">
    <property type="protein sequence ID" value="GHO58299.1"/>
    <property type="molecule type" value="Genomic_DNA"/>
</dbReference>
<name>A0ABQ3V073_9CHLR</name>
<proteinExistence type="predicted"/>
<gene>
    <name evidence="1" type="ORF">KSB_67740</name>
</gene>